<comment type="similarity">
    <text evidence="5">Belongs to the FMN-dependent alpha-hydroxy acid dehydrogenase family.</text>
</comment>
<dbReference type="Proteomes" id="UP000281332">
    <property type="component" value="Unassembled WGS sequence"/>
</dbReference>
<dbReference type="GO" id="GO:0010181">
    <property type="term" value="F:FMN binding"/>
    <property type="evidence" value="ECO:0007669"/>
    <property type="project" value="InterPro"/>
</dbReference>
<feature type="binding site" evidence="7">
    <location>
        <position position="251"/>
    </location>
    <ligand>
        <name>FMN</name>
        <dbReference type="ChEBI" id="CHEBI:58210"/>
    </ligand>
</feature>
<feature type="binding site" evidence="7">
    <location>
        <position position="278"/>
    </location>
    <ligand>
        <name>glyoxylate</name>
        <dbReference type="ChEBI" id="CHEBI:36655"/>
    </ligand>
</feature>
<dbReference type="PANTHER" id="PTHR10578">
    <property type="entry name" value="S -2-HYDROXY-ACID OXIDASE-RELATED"/>
    <property type="match status" value="1"/>
</dbReference>
<dbReference type="FunFam" id="3.20.20.70:FF:000029">
    <property type="entry name" value="L-lactate dehydrogenase"/>
    <property type="match status" value="1"/>
</dbReference>
<proteinExistence type="inferred from homology"/>
<evidence type="ECO:0000259" key="8">
    <source>
        <dbReference type="PROSITE" id="PS51349"/>
    </source>
</evidence>
<evidence type="ECO:0000256" key="4">
    <source>
        <dbReference type="ARBA" id="ARBA00023002"/>
    </source>
</evidence>
<dbReference type="Gene3D" id="3.20.20.70">
    <property type="entry name" value="Aldolase class I"/>
    <property type="match status" value="1"/>
</dbReference>
<keyword evidence="4" id="KW-0560">Oxidoreductase</keyword>
<dbReference type="PANTHER" id="PTHR10578:SF107">
    <property type="entry name" value="2-HYDROXYACID OXIDASE 1"/>
    <property type="match status" value="1"/>
</dbReference>
<evidence type="ECO:0000256" key="3">
    <source>
        <dbReference type="ARBA" id="ARBA00022643"/>
    </source>
</evidence>
<dbReference type="PIRSF" id="PIRSF000138">
    <property type="entry name" value="Al-hdrx_acd_dh"/>
    <property type="match status" value="1"/>
</dbReference>
<keyword evidence="2 7" id="KW-0285">Flavoprotein</keyword>
<reference evidence="9 10" key="1">
    <citation type="submission" date="2018-11" db="EMBL/GenBank/DDBJ databases">
        <title>Whole genome sequencing of Pantoea sp. RIT388.</title>
        <authorList>
            <person name="Gan H.M."/>
            <person name="Hudson A.O."/>
        </authorList>
    </citation>
    <scope>NUCLEOTIDE SEQUENCE [LARGE SCALE GENOMIC DNA]</scope>
    <source>
        <strain evidence="9 10">RIT388</strain>
    </source>
</reference>
<dbReference type="Pfam" id="PF01070">
    <property type="entry name" value="FMN_dh"/>
    <property type="match status" value="1"/>
</dbReference>
<keyword evidence="3 7" id="KW-0288">FMN</keyword>
<evidence type="ECO:0000256" key="7">
    <source>
        <dbReference type="PIRSR" id="PIRSR000138-2"/>
    </source>
</evidence>
<feature type="binding site" evidence="7">
    <location>
        <begin position="76"/>
        <end position="78"/>
    </location>
    <ligand>
        <name>FMN</name>
        <dbReference type="ChEBI" id="CHEBI:58210"/>
    </ligand>
</feature>
<comment type="cofactor">
    <cofactor evidence="1">
        <name>FMN</name>
        <dbReference type="ChEBI" id="CHEBI:58210"/>
    </cofactor>
</comment>
<evidence type="ECO:0000256" key="5">
    <source>
        <dbReference type="ARBA" id="ARBA00024042"/>
    </source>
</evidence>
<feature type="binding site" evidence="7">
    <location>
        <position position="105"/>
    </location>
    <ligand>
        <name>FMN</name>
        <dbReference type="ChEBI" id="CHEBI:58210"/>
    </ligand>
</feature>
<dbReference type="InterPro" id="IPR008259">
    <property type="entry name" value="FMN_hydac_DH_AS"/>
</dbReference>
<dbReference type="SUPFAM" id="SSF51395">
    <property type="entry name" value="FMN-linked oxidoreductases"/>
    <property type="match status" value="1"/>
</dbReference>
<feature type="binding site" evidence="7">
    <location>
        <position position="126"/>
    </location>
    <ligand>
        <name>FMN</name>
        <dbReference type="ChEBI" id="CHEBI:58210"/>
    </ligand>
</feature>
<evidence type="ECO:0000256" key="6">
    <source>
        <dbReference type="PIRSR" id="PIRSR000138-1"/>
    </source>
</evidence>
<feature type="active site" description="Proton acceptor" evidence="6">
    <location>
        <position position="275"/>
    </location>
</feature>
<dbReference type="InterPro" id="IPR013785">
    <property type="entry name" value="Aldolase_TIM"/>
</dbReference>
<organism evidence="9 10">
    <name type="scientific">Candidatus Pantoea deserta</name>
    <dbReference type="NCBI Taxonomy" id="1869313"/>
    <lineage>
        <taxon>Bacteria</taxon>
        <taxon>Pseudomonadati</taxon>
        <taxon>Pseudomonadota</taxon>
        <taxon>Gammaproteobacteria</taxon>
        <taxon>Enterobacterales</taxon>
        <taxon>Erwiniaceae</taxon>
        <taxon>Pantoea</taxon>
    </lineage>
</organism>
<dbReference type="GO" id="GO:0005886">
    <property type="term" value="C:plasma membrane"/>
    <property type="evidence" value="ECO:0007669"/>
    <property type="project" value="TreeGrafter"/>
</dbReference>
<feature type="binding site" evidence="7">
    <location>
        <begin position="329"/>
        <end position="330"/>
    </location>
    <ligand>
        <name>FMN</name>
        <dbReference type="ChEBI" id="CHEBI:58210"/>
    </ligand>
</feature>
<dbReference type="GO" id="GO:0004459">
    <property type="term" value="F:L-lactate dehydrogenase (NAD+) activity"/>
    <property type="evidence" value="ECO:0007669"/>
    <property type="project" value="TreeGrafter"/>
</dbReference>
<feature type="binding site" evidence="7">
    <location>
        <begin position="306"/>
        <end position="310"/>
    </location>
    <ligand>
        <name>FMN</name>
        <dbReference type="ChEBI" id="CHEBI:58210"/>
    </ligand>
</feature>
<sequence length="378" mass="41574">MILNWYELRRQAKRALPAFAFSYVDGGADDEKTLAHNMSVFDRWQFAPPVLKDASQRDLRCRVGQSQLKVPLLVAPTGYNGMLRYQADETLARTAAKLGLGHIQSTVSTASMEQLAAVSSGPRWFQLYVLKDHEITLNLLARAQQAGCEALVVSVDAVHFGNRERDRRHYRRPMKLSFKAMADIACHPGWVRRVLIPHGMPGFGNLTPYLPPEYQKGMGAAAWFASQMDQTLNWQTLAWIRKQWPGPLYIKGLMTVEDVQLAQQLGAEGVVLSNHGGRQLDGSISPMLMLAAARQAAGRDFTLLIDSGFRRGTDVVKALALGANAVLLGRPLLYAVASGGEPQVERAISSMVAEIDRTMAQLGCCSIKDLHPGLLNPA</sequence>
<dbReference type="OrthoDB" id="9770452at2"/>
<dbReference type="InterPro" id="IPR012133">
    <property type="entry name" value="Alpha-hydoxy_acid_DH_FMN"/>
</dbReference>
<evidence type="ECO:0000256" key="1">
    <source>
        <dbReference type="ARBA" id="ARBA00001917"/>
    </source>
</evidence>
<feature type="binding site" evidence="7">
    <location>
        <position position="23"/>
    </location>
    <ligand>
        <name>glyoxylate</name>
        <dbReference type="ChEBI" id="CHEBI:36655"/>
    </ligand>
</feature>
<comment type="caution">
    <text evidence="9">The sequence shown here is derived from an EMBL/GenBank/DDBJ whole genome shotgun (WGS) entry which is preliminary data.</text>
</comment>
<dbReference type="GO" id="GO:0009060">
    <property type="term" value="P:aerobic respiration"/>
    <property type="evidence" value="ECO:0007669"/>
    <property type="project" value="TreeGrafter"/>
</dbReference>
<dbReference type="CDD" id="cd02809">
    <property type="entry name" value="alpha_hydroxyacid_oxid_FMN"/>
    <property type="match status" value="1"/>
</dbReference>
<evidence type="ECO:0000256" key="2">
    <source>
        <dbReference type="ARBA" id="ARBA00022630"/>
    </source>
</evidence>
<dbReference type="InterPro" id="IPR000262">
    <property type="entry name" value="FMN-dep_DH"/>
</dbReference>
<dbReference type="PROSITE" id="PS51349">
    <property type="entry name" value="FMN_HYDROXY_ACID_DH_2"/>
    <property type="match status" value="1"/>
</dbReference>
<feature type="domain" description="FMN hydroxy acid dehydrogenase" evidence="8">
    <location>
        <begin position="1"/>
        <end position="378"/>
    </location>
</feature>
<keyword evidence="10" id="KW-1185">Reference proteome</keyword>
<dbReference type="RefSeq" id="WP_123800789.1">
    <property type="nucleotide sequence ID" value="NZ_RMVG01000006.1"/>
</dbReference>
<feature type="binding site" evidence="7">
    <location>
        <position position="128"/>
    </location>
    <ligand>
        <name>glyoxylate</name>
        <dbReference type="ChEBI" id="CHEBI:36655"/>
    </ligand>
</feature>
<protein>
    <submittedName>
        <fullName evidence="9">Alpha-hydroxy-acid oxidizing protein</fullName>
    </submittedName>
</protein>
<dbReference type="AlphaFoldDB" id="A0A3N4P1X0"/>
<dbReference type="EMBL" id="RMVG01000006">
    <property type="protein sequence ID" value="RPE01178.1"/>
    <property type="molecule type" value="Genomic_DNA"/>
</dbReference>
<feature type="binding site" evidence="7">
    <location>
        <position position="275"/>
    </location>
    <ligand>
        <name>glyoxylate</name>
        <dbReference type="ChEBI" id="CHEBI:36655"/>
    </ligand>
</feature>
<feature type="binding site" evidence="7">
    <location>
        <position position="273"/>
    </location>
    <ligand>
        <name>FMN</name>
        <dbReference type="ChEBI" id="CHEBI:58210"/>
    </ligand>
</feature>
<accession>A0A3N4P1X0</accession>
<dbReference type="InterPro" id="IPR037396">
    <property type="entry name" value="FMN_HAD"/>
</dbReference>
<name>A0A3N4P1X0_9GAMM</name>
<gene>
    <name evidence="9" type="ORF">BBB56_09890</name>
</gene>
<dbReference type="PROSITE" id="PS00557">
    <property type="entry name" value="FMN_HYDROXY_ACID_DH_1"/>
    <property type="match status" value="1"/>
</dbReference>
<feature type="binding site" evidence="7">
    <location>
        <position position="163"/>
    </location>
    <ligand>
        <name>glyoxylate</name>
        <dbReference type="ChEBI" id="CHEBI:36655"/>
    </ligand>
</feature>
<evidence type="ECO:0000313" key="9">
    <source>
        <dbReference type="EMBL" id="RPE01178.1"/>
    </source>
</evidence>
<evidence type="ECO:0000313" key="10">
    <source>
        <dbReference type="Proteomes" id="UP000281332"/>
    </source>
</evidence>